<dbReference type="RefSeq" id="WP_086297008.1">
    <property type="nucleotide sequence ID" value="NZ_CP018789.1"/>
</dbReference>
<evidence type="ECO:0000313" key="2">
    <source>
        <dbReference type="Proteomes" id="UP000194260"/>
    </source>
</evidence>
<dbReference type="Proteomes" id="UP000194260">
    <property type="component" value="Chromosome"/>
</dbReference>
<sequence>MSAFVSLDEAAAFHGISKLSLQKLKSSDKRLGRSDRFTEGGLVLLDFSNPLYEKTTYYYYKALAVAGNERALARAIAMSLGKSEHTIYSLFRRFKFKNQYTATKLIVALQSYIDSASLFDVKDL</sequence>
<accession>A0A1X9SW07</accession>
<gene>
    <name evidence="1" type="ORF">CSUIS_0539</name>
</gene>
<evidence type="ECO:0000313" key="1">
    <source>
        <dbReference type="EMBL" id="ARR00366.1"/>
    </source>
</evidence>
<dbReference type="EMBL" id="CP018789">
    <property type="protein sequence ID" value="ARR00366.1"/>
    <property type="molecule type" value="Genomic_DNA"/>
</dbReference>
<reference evidence="2" key="1">
    <citation type="journal article" date="2017" name="Genome Biol. Evol.">
        <title>Comparative Genomic Analysis Identifies a Campylobacter Clade Deficient in Selenium Metabolism.</title>
        <authorList>
            <person name="Miller W.G."/>
            <person name="Yee E."/>
            <person name="Lopes B.S."/>
            <person name="Chapman M.H."/>
            <person name="Huynh S."/>
            <person name="Bono J.L."/>
            <person name="Parker C.T."/>
            <person name="Strachan N.J.C."/>
            <person name="Forbes K.J."/>
        </authorList>
    </citation>
    <scope>NUCLEOTIDE SEQUENCE [LARGE SCALE GENOMIC DNA]</scope>
    <source>
        <strain evidence="2">RM6137</strain>
    </source>
</reference>
<protein>
    <submittedName>
        <fullName evidence="1">Uncharacterized protein</fullName>
    </submittedName>
</protein>
<name>A0A1X9SW07_9BACT</name>
<organism evidence="1 2">
    <name type="scientific">Campylobacter porcelli</name>
    <dbReference type="NCBI Taxonomy" id="1660073"/>
    <lineage>
        <taxon>Bacteria</taxon>
        <taxon>Pseudomonadati</taxon>
        <taxon>Campylobacterota</taxon>
        <taxon>Epsilonproteobacteria</taxon>
        <taxon>Campylobacterales</taxon>
        <taxon>Campylobacteraceae</taxon>
        <taxon>Campylobacter</taxon>
    </lineage>
</organism>
<proteinExistence type="predicted"/>
<dbReference type="KEGG" id="camy:CSUIS_0539"/>
<dbReference type="AlphaFoldDB" id="A0A1X9SW07"/>